<evidence type="ECO:0000259" key="11">
    <source>
        <dbReference type="PROSITE" id="PS50893"/>
    </source>
</evidence>
<proteinExistence type="predicted"/>
<dbReference type="EMBL" id="AOIB01000020">
    <property type="protein sequence ID" value="ELY58385.1"/>
    <property type="molecule type" value="Genomic_DNA"/>
</dbReference>
<dbReference type="eggNOG" id="arCOG00199">
    <property type="taxonomic scope" value="Archaea"/>
</dbReference>
<dbReference type="PROSITE" id="PS50893">
    <property type="entry name" value="ABC_TRANSPORTER_2"/>
    <property type="match status" value="1"/>
</dbReference>
<feature type="domain" description="ABC transporter" evidence="11">
    <location>
        <begin position="16"/>
        <end position="251"/>
    </location>
</feature>
<evidence type="ECO:0000256" key="5">
    <source>
        <dbReference type="ARBA" id="ARBA00050590"/>
    </source>
</evidence>
<evidence type="ECO:0000313" key="13">
    <source>
        <dbReference type="Proteomes" id="UP000011688"/>
    </source>
</evidence>
<evidence type="ECO:0000256" key="10">
    <source>
        <dbReference type="ARBA" id="ARBA00077139"/>
    </source>
</evidence>
<dbReference type="InterPro" id="IPR017871">
    <property type="entry name" value="ABC_transporter-like_CS"/>
</dbReference>
<dbReference type="Gene3D" id="3.40.50.300">
    <property type="entry name" value="P-loop containing nucleotide triphosphate hydrolases"/>
    <property type="match status" value="1"/>
</dbReference>
<evidence type="ECO:0000256" key="1">
    <source>
        <dbReference type="ARBA" id="ARBA00022448"/>
    </source>
</evidence>
<evidence type="ECO:0000313" key="12">
    <source>
        <dbReference type="EMBL" id="ELY58385.1"/>
    </source>
</evidence>
<name>L9X9J4_9EURY</name>
<comment type="function">
    <text evidence="6">Required for corrinoid utilization. Probably part of the ABC transporter complex BtuCDF involved in cobalamin (vitamin B12) import. Probably responsible for energy coupling to the transport system.</text>
</comment>
<dbReference type="PATRIC" id="fig|1227497.3.peg.1774"/>
<dbReference type="NCBIfam" id="NF010068">
    <property type="entry name" value="PRK13548.1"/>
    <property type="match status" value="1"/>
</dbReference>
<protein>
    <recommendedName>
        <fullName evidence="9">Cobalamin import ATP-binding protein BtuD</fullName>
        <ecNumber evidence="8">7.6.2.8</ecNumber>
    </recommendedName>
    <alternativeName>
        <fullName evidence="10">Vitamin B12-transporting ATPase</fullName>
    </alternativeName>
</protein>
<dbReference type="PROSITE" id="PS00211">
    <property type="entry name" value="ABC_TRANSPORTER_1"/>
    <property type="match status" value="1"/>
</dbReference>
<evidence type="ECO:0000256" key="8">
    <source>
        <dbReference type="ARBA" id="ARBA00066387"/>
    </source>
</evidence>
<comment type="catalytic activity">
    <reaction evidence="5">
        <text>an R-cob(III)alamin(out) + ATP + H2O = an R-cob(III)alamin(in) + ADP + phosphate + H(+)</text>
        <dbReference type="Rhea" id="RHEA:17873"/>
        <dbReference type="ChEBI" id="CHEBI:15377"/>
        <dbReference type="ChEBI" id="CHEBI:15378"/>
        <dbReference type="ChEBI" id="CHEBI:30616"/>
        <dbReference type="ChEBI" id="CHEBI:43474"/>
        <dbReference type="ChEBI" id="CHEBI:140785"/>
        <dbReference type="ChEBI" id="CHEBI:456216"/>
        <dbReference type="EC" id="7.6.2.8"/>
    </reaction>
</comment>
<comment type="caution">
    <text evidence="12">The sequence shown here is derived from an EMBL/GenBank/DDBJ whole genome shotgun (WGS) entry which is preliminary data.</text>
</comment>
<evidence type="ECO:0000256" key="7">
    <source>
        <dbReference type="ARBA" id="ARBA00064420"/>
    </source>
</evidence>
<dbReference type="SMART" id="SM00382">
    <property type="entry name" value="AAA"/>
    <property type="match status" value="1"/>
</dbReference>
<dbReference type="CDD" id="cd03214">
    <property type="entry name" value="ABC_Iron-Siderophores_B12_Hemin"/>
    <property type="match status" value="1"/>
</dbReference>
<evidence type="ECO:0000256" key="2">
    <source>
        <dbReference type="ARBA" id="ARBA00022741"/>
    </source>
</evidence>
<evidence type="ECO:0000256" key="6">
    <source>
        <dbReference type="ARBA" id="ARBA00058960"/>
    </source>
</evidence>
<keyword evidence="4" id="KW-1278">Translocase</keyword>
<dbReference type="GO" id="GO:0015420">
    <property type="term" value="F:ABC-type vitamin B12 transporter activity"/>
    <property type="evidence" value="ECO:0007669"/>
    <property type="project" value="UniProtKB-EC"/>
</dbReference>
<accession>L9X9J4</accession>
<comment type="subunit">
    <text evidence="7">The complex is composed of two ATP-binding proteins (BtuD), two transmembrane proteins (BtuC) and a solute-binding protein (BtuF).</text>
</comment>
<reference evidence="12 13" key="1">
    <citation type="journal article" date="2014" name="PLoS Genet.">
        <title>Phylogenetically driven sequencing of extremely halophilic archaea reveals strategies for static and dynamic osmo-response.</title>
        <authorList>
            <person name="Becker E.A."/>
            <person name="Seitzer P.M."/>
            <person name="Tritt A."/>
            <person name="Larsen D."/>
            <person name="Krusor M."/>
            <person name="Yao A.I."/>
            <person name="Wu D."/>
            <person name="Madern D."/>
            <person name="Eisen J.A."/>
            <person name="Darling A.E."/>
            <person name="Facciotti M.T."/>
        </authorList>
    </citation>
    <scope>NUCLEOTIDE SEQUENCE [LARGE SCALE GENOMIC DNA]</scope>
    <source>
        <strain evidence="12 13">DSM 10524</strain>
    </source>
</reference>
<dbReference type="GO" id="GO:0005524">
    <property type="term" value="F:ATP binding"/>
    <property type="evidence" value="ECO:0007669"/>
    <property type="project" value="UniProtKB-KW"/>
</dbReference>
<dbReference type="InterPro" id="IPR003439">
    <property type="entry name" value="ABC_transporter-like_ATP-bd"/>
</dbReference>
<dbReference type="PANTHER" id="PTHR42794:SF1">
    <property type="entry name" value="HEMIN IMPORT ATP-BINDING PROTEIN HMUV"/>
    <property type="match status" value="1"/>
</dbReference>
<dbReference type="Pfam" id="PF00005">
    <property type="entry name" value="ABC_tran"/>
    <property type="match status" value="1"/>
</dbReference>
<dbReference type="OrthoDB" id="24644at2157"/>
<dbReference type="RefSeq" id="WP_005555245.1">
    <property type="nucleotide sequence ID" value="NZ_AOIB01000020.1"/>
</dbReference>
<sequence length="437" mass="46022">MTDGDALPTAREGARIDVEDVAVSFGETAVLEDVSLTIEPGEFVGLVGPNGAGKTTLLRAMSGSLEPDRGTVDVDGAPLHERSSKGASRLVAVVPQNTGLSFSFDVRTVVEMGRYPHRSRFSPPGEADREAVDRALERTRTAQFADRPIDEVSGGERQRVVLARAIAQQTPVLLLDEPTASLDVNHQIETLELVREFVAEGRTAVAAIHDLDLAARYCDRLVVLSEGAVLESGPPESVLNRNVLAAAFDANAVVTESPVTRTPTVSALRATDAEATVPDRVHVVGGGSTAASVVAELAAADCTCTVGPVTGGDAAAELARGQGFETISVEPFAPLSDVDRAAVRGAIEAAGVTVVADLEVGAGNQLLLEELAGRESIAVVEDRPFTERNHAGERARELYERCRQRGVVTPPTDVLEAIAEAATRTEPSRTELEADDD</sequence>
<dbReference type="Proteomes" id="UP000011688">
    <property type="component" value="Unassembled WGS sequence"/>
</dbReference>
<dbReference type="GO" id="GO:0016887">
    <property type="term" value="F:ATP hydrolysis activity"/>
    <property type="evidence" value="ECO:0007669"/>
    <property type="project" value="InterPro"/>
</dbReference>
<organism evidence="12 13">
    <name type="scientific">Natronococcus amylolyticus DSM 10524</name>
    <dbReference type="NCBI Taxonomy" id="1227497"/>
    <lineage>
        <taxon>Archaea</taxon>
        <taxon>Methanobacteriati</taxon>
        <taxon>Methanobacteriota</taxon>
        <taxon>Stenosarchaea group</taxon>
        <taxon>Halobacteria</taxon>
        <taxon>Halobacteriales</taxon>
        <taxon>Natrialbaceae</taxon>
        <taxon>Natronococcus</taxon>
    </lineage>
</organism>
<evidence type="ECO:0000256" key="4">
    <source>
        <dbReference type="ARBA" id="ARBA00022967"/>
    </source>
</evidence>
<dbReference type="FunFam" id="3.40.50.300:FF:000134">
    <property type="entry name" value="Iron-enterobactin ABC transporter ATP-binding protein"/>
    <property type="match status" value="1"/>
</dbReference>
<dbReference type="STRING" id="1227497.C491_08619"/>
<keyword evidence="13" id="KW-1185">Reference proteome</keyword>
<keyword evidence="2" id="KW-0547">Nucleotide-binding</keyword>
<dbReference type="PANTHER" id="PTHR42794">
    <property type="entry name" value="HEMIN IMPORT ATP-BINDING PROTEIN HMUV"/>
    <property type="match status" value="1"/>
</dbReference>
<evidence type="ECO:0000256" key="3">
    <source>
        <dbReference type="ARBA" id="ARBA00022840"/>
    </source>
</evidence>
<keyword evidence="1" id="KW-0813">Transport</keyword>
<dbReference type="InterPro" id="IPR027417">
    <property type="entry name" value="P-loop_NTPase"/>
</dbReference>
<dbReference type="InterPro" id="IPR003593">
    <property type="entry name" value="AAA+_ATPase"/>
</dbReference>
<evidence type="ECO:0000256" key="9">
    <source>
        <dbReference type="ARBA" id="ARBA00073649"/>
    </source>
</evidence>
<keyword evidence="3" id="KW-0067">ATP-binding</keyword>
<dbReference type="SUPFAM" id="SSF52540">
    <property type="entry name" value="P-loop containing nucleoside triphosphate hydrolases"/>
    <property type="match status" value="1"/>
</dbReference>
<dbReference type="AlphaFoldDB" id="L9X9J4"/>
<dbReference type="EC" id="7.6.2.8" evidence="8"/>
<gene>
    <name evidence="12" type="ORF">C491_08619</name>
</gene>